<protein>
    <submittedName>
        <fullName evidence="1">Uncharacterized protein</fullName>
    </submittedName>
</protein>
<dbReference type="EMBL" id="AILY01000021">
    <property type="protein sequence ID" value="EJF85911.1"/>
    <property type="molecule type" value="Genomic_DNA"/>
</dbReference>
<dbReference type="AlphaFoldDB" id="J0QK27"/>
<comment type="caution">
    <text evidence="1">The sequence shown here is derived from an EMBL/GenBank/DDBJ whole genome shotgun (WGS) entry which is preliminary data.</text>
</comment>
<dbReference type="HOGENOM" id="CLU_3247772_0_0_5"/>
<sequence>MKTREIRLYYDNQAWSVKQSNTYVTICIIGTNRFYEMRKKRR</sequence>
<gene>
    <name evidence="1" type="ORF">MCY_00925</name>
</gene>
<proteinExistence type="predicted"/>
<name>J0QK27_9HYPH</name>
<evidence type="ECO:0000313" key="2">
    <source>
        <dbReference type="Proteomes" id="UP000001077"/>
    </source>
</evidence>
<keyword evidence="2" id="KW-1185">Reference proteome</keyword>
<accession>J0QK27</accession>
<evidence type="ECO:0000313" key="1">
    <source>
        <dbReference type="EMBL" id="EJF85911.1"/>
    </source>
</evidence>
<reference evidence="1 2" key="1">
    <citation type="submission" date="2012-03" db="EMBL/GenBank/DDBJ databases">
        <title>The Genome Sequence of Bartonella rattimassiliensis 15908.</title>
        <authorList>
            <consortium name="The Broad Institute Genome Sequencing Platform"/>
            <consortium name="The Broad Institute Genome Sequencing Center for Infectious Disease"/>
            <person name="Feldgarden M."/>
            <person name="Kirby J."/>
            <person name="Kosoy M."/>
            <person name="Birtles R."/>
            <person name="Probert W.S."/>
            <person name="Chiaraviglio L."/>
            <person name="Young S.K."/>
            <person name="Zeng Q."/>
            <person name="Gargeya S."/>
            <person name="Fitzgerald M."/>
            <person name="Haas B."/>
            <person name="Abouelleil A."/>
            <person name="Alvarado L."/>
            <person name="Arachchi H.M."/>
            <person name="Berlin A."/>
            <person name="Chapman S.B."/>
            <person name="Gearin G."/>
            <person name="Goldberg J."/>
            <person name="Griggs A."/>
            <person name="Gujja S."/>
            <person name="Hansen M."/>
            <person name="Heiman D."/>
            <person name="Howarth C."/>
            <person name="Larimer J."/>
            <person name="Lui A."/>
            <person name="MacDonald P.J.P."/>
            <person name="McCowen C."/>
            <person name="Montmayeur A."/>
            <person name="Murphy C."/>
            <person name="Neiman D."/>
            <person name="Pearson M."/>
            <person name="Priest M."/>
            <person name="Roberts A."/>
            <person name="Saif S."/>
            <person name="Shea T."/>
            <person name="Sisk P."/>
            <person name="Stolte C."/>
            <person name="Sykes S."/>
            <person name="Wortman J."/>
            <person name="Nusbaum C."/>
            <person name="Birren B."/>
        </authorList>
    </citation>
    <scope>NUCLEOTIDE SEQUENCE [LARGE SCALE GENOMIC DNA]</scope>
    <source>
        <strain evidence="1 2">15908</strain>
    </source>
</reference>
<organism evidence="1 2">
    <name type="scientific">Bartonella rattimassiliensis 15908</name>
    <dbReference type="NCBI Taxonomy" id="1094556"/>
    <lineage>
        <taxon>Bacteria</taxon>
        <taxon>Pseudomonadati</taxon>
        <taxon>Pseudomonadota</taxon>
        <taxon>Alphaproteobacteria</taxon>
        <taxon>Hyphomicrobiales</taxon>
        <taxon>Bartonellaceae</taxon>
        <taxon>Bartonella</taxon>
    </lineage>
</organism>
<dbReference type="Proteomes" id="UP000001077">
    <property type="component" value="Unassembled WGS sequence"/>
</dbReference>
<dbReference type="STRING" id="1094556.MCY_00925"/>